<keyword evidence="2" id="KW-1185">Reference proteome</keyword>
<evidence type="ECO:0000313" key="2">
    <source>
        <dbReference type="Proteomes" id="UP001283212"/>
    </source>
</evidence>
<dbReference type="AlphaFoldDB" id="A0AAE4MES1"/>
<sequence>MHGERLRRRNARKNYRDNLFYLLSKYEKYIPCIPAPQAFSVHSVKLCVLCAFRGYSKRDQGQKRKKSDMRDLRMSRNLTTDRRKVVDRKIMNIYMTGYAGKHPQLLS</sequence>
<name>A0AAE4MES1_9EURY</name>
<dbReference type="EMBL" id="JAWDKB010000003">
    <property type="protein sequence ID" value="MDV0443605.1"/>
    <property type="molecule type" value="Genomic_DNA"/>
</dbReference>
<dbReference type="Proteomes" id="UP001283212">
    <property type="component" value="Unassembled WGS sequence"/>
</dbReference>
<comment type="caution">
    <text evidence="1">The sequence shown here is derived from an EMBL/GenBank/DDBJ whole genome shotgun (WGS) entry which is preliminary data.</text>
</comment>
<accession>A0AAE4MES1</accession>
<evidence type="ECO:0000313" key="1">
    <source>
        <dbReference type="EMBL" id="MDV0443605.1"/>
    </source>
</evidence>
<reference evidence="1 2" key="1">
    <citation type="submission" date="2023-06" db="EMBL/GenBank/DDBJ databases">
        <title>Genome sequence of Methancorpusculaceae sp. Cs1.</title>
        <authorList>
            <person name="Protasov E."/>
            <person name="Platt K."/>
            <person name="Poehlein A."/>
            <person name="Daniel R."/>
            <person name="Brune A."/>
        </authorList>
    </citation>
    <scope>NUCLEOTIDE SEQUENCE [LARGE SCALE GENOMIC DNA]</scope>
    <source>
        <strain evidence="1 2">Cs1</strain>
    </source>
</reference>
<organism evidence="1 2">
    <name type="scientific">Methanorbis rubei</name>
    <dbReference type="NCBI Taxonomy" id="3028300"/>
    <lineage>
        <taxon>Archaea</taxon>
        <taxon>Methanobacteriati</taxon>
        <taxon>Methanobacteriota</taxon>
        <taxon>Stenosarchaea group</taxon>
        <taxon>Methanomicrobia</taxon>
        <taxon>Methanomicrobiales</taxon>
        <taxon>Methanocorpusculaceae</taxon>
        <taxon>Methanorbis</taxon>
    </lineage>
</organism>
<proteinExistence type="predicted"/>
<gene>
    <name evidence="1" type="ORF">McpCs1_09830</name>
</gene>
<protein>
    <submittedName>
        <fullName evidence="1">Uncharacterized protein</fullName>
    </submittedName>
</protein>